<dbReference type="Gene3D" id="2.160.20.110">
    <property type="match status" value="2"/>
</dbReference>
<reference evidence="1" key="2">
    <citation type="submission" date="2021-04" db="EMBL/GenBank/DDBJ databases">
        <authorList>
            <person name="Gilroy R."/>
        </authorList>
    </citation>
    <scope>NUCLEOTIDE SEQUENCE</scope>
    <source>
        <strain evidence="1">G4-2901</strain>
    </source>
</reference>
<name>A0A948WXR4_9BACT</name>
<evidence type="ECO:0000313" key="1">
    <source>
        <dbReference type="EMBL" id="MBU3838904.1"/>
    </source>
</evidence>
<organism evidence="1 2">
    <name type="scientific">Candidatus Phocaeicola faecigallinarum</name>
    <dbReference type="NCBI Taxonomy" id="2838732"/>
    <lineage>
        <taxon>Bacteria</taxon>
        <taxon>Pseudomonadati</taxon>
        <taxon>Bacteroidota</taxon>
        <taxon>Bacteroidia</taxon>
        <taxon>Bacteroidales</taxon>
        <taxon>Bacteroidaceae</taxon>
        <taxon>Phocaeicola</taxon>
    </lineage>
</organism>
<comment type="caution">
    <text evidence="1">The sequence shown here is derived from an EMBL/GenBank/DDBJ whole genome shotgun (WGS) entry which is preliminary data.</text>
</comment>
<evidence type="ECO:0000313" key="2">
    <source>
        <dbReference type="Proteomes" id="UP000783796"/>
    </source>
</evidence>
<dbReference type="AlphaFoldDB" id="A0A948WXR4"/>
<sequence length="683" mass="70912">MNKYFIPFLVLGTTLLYSCAKEEVTSDTDSSSSVEKVKMEFKAGVDAMSRTVLTTNNFVEWEAGDAISLFDSNNNEFTTSTGGSSVTFTGTAQDNLETYYALYPYNANATLSGSVIATTLPSEQTALAGSFANMLNPSVAKSGSDKTLAFKNACALVKFTLQYTGNNNITKVMFSGNGGEALAGTIHIDALSTTPSATVEAEFAETEVTLSGEFTSGKTYYFVTAPATLNNGLTLVFYDDSNKEWKRLGSNPVTLTAGHILDLGTITTGEFKEVVHISTANDLVSWAARTDKLTTDVVLDADIDMNDQAWTPVGSSMTAGEGYSGNFDGNGKTITNLTVSGTGNVGFFGGLAQGAKVHDVIFSNAKITGDGSSSGVVAGVSLGIIDNCNVNNSIVSGNNAGAITGNNSVQVNNCNVQDVTINGNYLAGGISAYNYGKIEYCTVSGDNTQIKATGSSSRAGGIVASNSEENNVSTSGRLLKCAVEKANISGVWAGGIAGENAFGTVAQCVVDRSVIIHESGQNSTRLGGVVGYNARGEVVASYSAYTTVGAQDLNSEAMGGIVGYNYSLSAYVYGCYSTHVSLLGNAGNNIGAIAGYNNGHVTSCYAVLPENVSDINLVGNNIATSGIDHCVEVGGNNYTELENASDLTVTDGTVWKAAEIWEITASGATPTINVNYIGEAGTN</sequence>
<dbReference type="Proteomes" id="UP000783796">
    <property type="component" value="Unassembled WGS sequence"/>
</dbReference>
<proteinExistence type="predicted"/>
<reference evidence="1" key="1">
    <citation type="journal article" date="2021" name="PeerJ">
        <title>Extensive microbial diversity within the chicken gut microbiome revealed by metagenomics and culture.</title>
        <authorList>
            <person name="Gilroy R."/>
            <person name="Ravi A."/>
            <person name="Getino M."/>
            <person name="Pursley I."/>
            <person name="Horton D.L."/>
            <person name="Alikhan N.F."/>
            <person name="Baker D."/>
            <person name="Gharbi K."/>
            <person name="Hall N."/>
            <person name="Watson M."/>
            <person name="Adriaenssens E.M."/>
            <person name="Foster-Nyarko E."/>
            <person name="Jarju S."/>
            <person name="Secka A."/>
            <person name="Antonio M."/>
            <person name="Oren A."/>
            <person name="Chaudhuri R.R."/>
            <person name="La Ragione R."/>
            <person name="Hildebrand F."/>
            <person name="Pallen M.J."/>
        </authorList>
    </citation>
    <scope>NUCLEOTIDE SEQUENCE</scope>
    <source>
        <strain evidence="1">G4-2901</strain>
    </source>
</reference>
<gene>
    <name evidence="1" type="ORF">H9777_11480</name>
</gene>
<dbReference type="PROSITE" id="PS51257">
    <property type="entry name" value="PROKAR_LIPOPROTEIN"/>
    <property type="match status" value="1"/>
</dbReference>
<dbReference type="CDD" id="cd13120">
    <property type="entry name" value="BF2867_like_N"/>
    <property type="match status" value="1"/>
</dbReference>
<accession>A0A948WXR4</accession>
<dbReference type="EMBL" id="JAHLFW010000095">
    <property type="protein sequence ID" value="MBU3838904.1"/>
    <property type="molecule type" value="Genomic_DNA"/>
</dbReference>
<protein>
    <submittedName>
        <fullName evidence="1">Fimbrillin family protein</fullName>
    </submittedName>
</protein>